<feature type="chain" id="PRO_5018016461" evidence="2">
    <location>
        <begin position="26"/>
        <end position="140"/>
    </location>
</feature>
<proteinExistence type="predicted"/>
<organism evidence="3 4">
    <name type="scientific">Aurantiacibacter spongiae</name>
    <dbReference type="NCBI Taxonomy" id="2488860"/>
    <lineage>
        <taxon>Bacteria</taxon>
        <taxon>Pseudomonadati</taxon>
        <taxon>Pseudomonadota</taxon>
        <taxon>Alphaproteobacteria</taxon>
        <taxon>Sphingomonadales</taxon>
        <taxon>Erythrobacteraceae</taxon>
        <taxon>Aurantiacibacter</taxon>
    </lineage>
</organism>
<comment type="caution">
    <text evidence="3">The sequence shown here is derived from an EMBL/GenBank/DDBJ whole genome shotgun (WGS) entry which is preliminary data.</text>
</comment>
<gene>
    <name evidence="3" type="ORF">EG799_07285</name>
</gene>
<dbReference type="RefSeq" id="WP_123879893.1">
    <property type="nucleotide sequence ID" value="NZ_RPFZ01000001.1"/>
</dbReference>
<feature type="region of interest" description="Disordered" evidence="1">
    <location>
        <begin position="19"/>
        <end position="56"/>
    </location>
</feature>
<sequence>MRFLPAIVLTALVAACVPSPQQAPAPPERPRETVQIPPTAPPPRPRTGFRPPQINDVPGLSAIVRQNAATLRRRFGPPRLTVTEGDMRKLQFSGQACVLDVYLYPLSQGAEPVATWVEARRASDGAAVDRAACAQALAQR</sequence>
<protein>
    <submittedName>
        <fullName evidence="3">Uncharacterized protein</fullName>
    </submittedName>
</protein>
<evidence type="ECO:0000313" key="4">
    <source>
        <dbReference type="Proteomes" id="UP000275232"/>
    </source>
</evidence>
<evidence type="ECO:0000313" key="3">
    <source>
        <dbReference type="EMBL" id="RPF71438.1"/>
    </source>
</evidence>
<evidence type="ECO:0000256" key="1">
    <source>
        <dbReference type="SAM" id="MobiDB-lite"/>
    </source>
</evidence>
<dbReference type="PROSITE" id="PS51257">
    <property type="entry name" value="PROKAR_LIPOPROTEIN"/>
    <property type="match status" value="1"/>
</dbReference>
<dbReference type="EMBL" id="RPFZ01000001">
    <property type="protein sequence ID" value="RPF71438.1"/>
    <property type="molecule type" value="Genomic_DNA"/>
</dbReference>
<evidence type="ECO:0000256" key="2">
    <source>
        <dbReference type="SAM" id="SignalP"/>
    </source>
</evidence>
<keyword evidence="4" id="KW-1185">Reference proteome</keyword>
<feature type="signal peptide" evidence="2">
    <location>
        <begin position="1"/>
        <end position="25"/>
    </location>
</feature>
<dbReference type="Proteomes" id="UP000275232">
    <property type="component" value="Unassembled WGS sequence"/>
</dbReference>
<dbReference type="AlphaFoldDB" id="A0A3N5D9X0"/>
<accession>A0A3N5D9X0</accession>
<dbReference type="OrthoDB" id="8482143at2"/>
<keyword evidence="2" id="KW-0732">Signal</keyword>
<reference evidence="3 4" key="1">
    <citation type="submission" date="2018-11" db="EMBL/GenBank/DDBJ databases">
        <title>Erythrobacter spongiae sp. nov., isolated from a marine sponge.</title>
        <authorList>
            <person name="Zhuang L."/>
            <person name="Luo L."/>
        </authorList>
    </citation>
    <scope>NUCLEOTIDE SEQUENCE [LARGE SCALE GENOMIC DNA]</scope>
    <source>
        <strain evidence="3 4">HN-E23</strain>
    </source>
</reference>
<name>A0A3N5D9X0_9SPHN</name>